<evidence type="ECO:0000313" key="2">
    <source>
        <dbReference type="EMBL" id="KAL3781413.1"/>
    </source>
</evidence>
<reference evidence="2 3" key="1">
    <citation type="submission" date="2024-10" db="EMBL/GenBank/DDBJ databases">
        <title>Updated reference genomes for cyclostephanoid diatoms.</title>
        <authorList>
            <person name="Roberts W.R."/>
            <person name="Alverson A.J."/>
        </authorList>
    </citation>
    <scope>NUCLEOTIDE SEQUENCE [LARGE SCALE GENOMIC DNA]</scope>
    <source>
        <strain evidence="2 3">AJA010-31</strain>
    </source>
</reference>
<dbReference type="AlphaFoldDB" id="A0ABD3P1P4"/>
<evidence type="ECO:0008006" key="4">
    <source>
        <dbReference type="Google" id="ProtNLM"/>
    </source>
</evidence>
<accession>A0ABD3P1P4</accession>
<feature type="region of interest" description="Disordered" evidence="1">
    <location>
        <begin position="144"/>
        <end position="164"/>
    </location>
</feature>
<dbReference type="Proteomes" id="UP001530400">
    <property type="component" value="Unassembled WGS sequence"/>
</dbReference>
<proteinExistence type="predicted"/>
<sequence length="426" mass="48258">MPRQKVCVIKSSTTKRNVQSKSSSMKDKRCESLFFKPNAYLANAIDLVDEMVKSGDERWVDATFRQRLEAGHKVQSTMRISWCISWALNMVNLGASLSAVSQWAKRNQGGALKSDGVKTHEMDNMYDMKPHTANYQEQFWSQVDEEDADGDWTADDSKPPAKNRDLVKSVPVENFKRPVRRELPPDFDPEQAFPDTLYFKDAELGKNEHHAECTRKNAVNAHNIDTLGRSSAARFPTDQVIMNLVKNTRAEAYGNDKIAAVELVYGSKPLNQCFMISNTTWSDDKGKQRVMIFALPAGLAALRNKRLNLNFTQEAYDIMFHQIKVAVGKRWTSRALFIADFEDAIINSVKAAFPDIEFHYSCWFHFKQALRDNMVALGMTSEFIKEFLKLFDFLTVLDRDLIVGKGVAYVRSKGKLKGLQGLQGGG</sequence>
<keyword evidence="3" id="KW-1185">Reference proteome</keyword>
<protein>
    <recommendedName>
        <fullName evidence="4">MULE transposase domain-containing protein</fullName>
    </recommendedName>
</protein>
<evidence type="ECO:0000256" key="1">
    <source>
        <dbReference type="SAM" id="MobiDB-lite"/>
    </source>
</evidence>
<gene>
    <name evidence="2" type="ORF">ACHAWO_001289</name>
</gene>
<feature type="compositionally biased region" description="Basic and acidic residues" evidence="1">
    <location>
        <begin position="155"/>
        <end position="164"/>
    </location>
</feature>
<dbReference type="EMBL" id="JALLPJ020000847">
    <property type="protein sequence ID" value="KAL3781413.1"/>
    <property type="molecule type" value="Genomic_DNA"/>
</dbReference>
<organism evidence="2 3">
    <name type="scientific">Cyclotella atomus</name>
    <dbReference type="NCBI Taxonomy" id="382360"/>
    <lineage>
        <taxon>Eukaryota</taxon>
        <taxon>Sar</taxon>
        <taxon>Stramenopiles</taxon>
        <taxon>Ochrophyta</taxon>
        <taxon>Bacillariophyta</taxon>
        <taxon>Coscinodiscophyceae</taxon>
        <taxon>Thalassiosirophycidae</taxon>
        <taxon>Stephanodiscales</taxon>
        <taxon>Stephanodiscaceae</taxon>
        <taxon>Cyclotella</taxon>
    </lineage>
</organism>
<comment type="caution">
    <text evidence="2">The sequence shown here is derived from an EMBL/GenBank/DDBJ whole genome shotgun (WGS) entry which is preliminary data.</text>
</comment>
<name>A0ABD3P1P4_9STRA</name>
<evidence type="ECO:0000313" key="3">
    <source>
        <dbReference type="Proteomes" id="UP001530400"/>
    </source>
</evidence>
<feature type="compositionally biased region" description="Acidic residues" evidence="1">
    <location>
        <begin position="144"/>
        <end position="154"/>
    </location>
</feature>